<feature type="transmembrane region" description="Helical" evidence="6">
    <location>
        <begin position="196"/>
        <end position="215"/>
    </location>
</feature>
<evidence type="ECO:0000256" key="6">
    <source>
        <dbReference type="SAM" id="Phobius"/>
    </source>
</evidence>
<evidence type="ECO:0000256" key="3">
    <source>
        <dbReference type="ARBA" id="ARBA00022692"/>
    </source>
</evidence>
<evidence type="ECO:0000313" key="7">
    <source>
        <dbReference type="EMBL" id="MFD1037675.1"/>
    </source>
</evidence>
<name>A0ABW3LL58_9BACI</name>
<feature type="transmembrane region" description="Helical" evidence="6">
    <location>
        <begin position="132"/>
        <end position="155"/>
    </location>
</feature>
<organism evidence="7 8">
    <name type="scientific">Virgibacillus byunsanensis</name>
    <dbReference type="NCBI Taxonomy" id="570945"/>
    <lineage>
        <taxon>Bacteria</taxon>
        <taxon>Bacillati</taxon>
        <taxon>Bacillota</taxon>
        <taxon>Bacilli</taxon>
        <taxon>Bacillales</taxon>
        <taxon>Bacillaceae</taxon>
        <taxon>Virgibacillus</taxon>
    </lineage>
</organism>
<gene>
    <name evidence="7" type="ORF">ACFQ3N_04445</name>
</gene>
<feature type="transmembrane region" description="Helical" evidence="6">
    <location>
        <begin position="167"/>
        <end position="190"/>
    </location>
</feature>
<dbReference type="PANTHER" id="PTHR23513:SF6">
    <property type="entry name" value="MAJOR FACILITATOR SUPERFAMILY ASSOCIATED DOMAIN-CONTAINING PROTEIN"/>
    <property type="match status" value="1"/>
</dbReference>
<evidence type="ECO:0000256" key="2">
    <source>
        <dbReference type="ARBA" id="ARBA00022475"/>
    </source>
</evidence>
<keyword evidence="3 6" id="KW-0812">Transmembrane</keyword>
<dbReference type="Pfam" id="PF07690">
    <property type="entry name" value="MFS_1"/>
    <property type="match status" value="1"/>
</dbReference>
<keyword evidence="5 6" id="KW-0472">Membrane</keyword>
<protein>
    <submittedName>
        <fullName evidence="7">MFS transporter</fullName>
    </submittedName>
</protein>
<dbReference type="EMBL" id="JBHTKJ010000008">
    <property type="protein sequence ID" value="MFD1037675.1"/>
    <property type="molecule type" value="Genomic_DNA"/>
</dbReference>
<dbReference type="InterPro" id="IPR011701">
    <property type="entry name" value="MFS"/>
</dbReference>
<evidence type="ECO:0000256" key="5">
    <source>
        <dbReference type="ARBA" id="ARBA00023136"/>
    </source>
</evidence>
<dbReference type="InterPro" id="IPR036259">
    <property type="entry name" value="MFS_trans_sf"/>
</dbReference>
<keyword evidence="8" id="KW-1185">Reference proteome</keyword>
<feature type="transmembrane region" description="Helical" evidence="6">
    <location>
        <begin position="81"/>
        <end position="101"/>
    </location>
</feature>
<sequence length="224" mass="24328">MLIIASVAVWFIKLQEKPEETENHSPWEDLKEGLQYARKNEVVISIVMMALFLNFFFSGSFSIGMPIIVKDIFQGSAVSLAIIQMSMGIGALIGAIVLASIKLKRPGVVMIGSLIVLAILYTATGFSVHLMITAGLVAIMALMTQLVNIPLITMLQQTTEKRMLGRMMSFLMTVSTGLIPVSYVATSFLIAAGIGIQTIIIVSGVNVTLLAGYNLKNKKILSFR</sequence>
<evidence type="ECO:0000313" key="8">
    <source>
        <dbReference type="Proteomes" id="UP001597040"/>
    </source>
</evidence>
<feature type="transmembrane region" description="Helical" evidence="6">
    <location>
        <begin position="108"/>
        <end position="126"/>
    </location>
</feature>
<keyword evidence="2" id="KW-1003">Cell membrane</keyword>
<comment type="caution">
    <text evidence="7">The sequence shown here is derived from an EMBL/GenBank/DDBJ whole genome shotgun (WGS) entry which is preliminary data.</text>
</comment>
<dbReference type="Gene3D" id="1.20.1250.20">
    <property type="entry name" value="MFS general substrate transporter like domains"/>
    <property type="match status" value="1"/>
</dbReference>
<accession>A0ABW3LL58</accession>
<evidence type="ECO:0000256" key="4">
    <source>
        <dbReference type="ARBA" id="ARBA00022989"/>
    </source>
</evidence>
<dbReference type="PANTHER" id="PTHR23513">
    <property type="entry name" value="INTEGRAL MEMBRANE EFFLUX PROTEIN-RELATED"/>
    <property type="match status" value="1"/>
</dbReference>
<dbReference type="Proteomes" id="UP001597040">
    <property type="component" value="Unassembled WGS sequence"/>
</dbReference>
<dbReference type="RefSeq" id="WP_390359952.1">
    <property type="nucleotide sequence ID" value="NZ_JBHTKJ010000008.1"/>
</dbReference>
<evidence type="ECO:0000256" key="1">
    <source>
        <dbReference type="ARBA" id="ARBA00004651"/>
    </source>
</evidence>
<proteinExistence type="predicted"/>
<feature type="transmembrane region" description="Helical" evidence="6">
    <location>
        <begin position="42"/>
        <end position="69"/>
    </location>
</feature>
<comment type="subcellular location">
    <subcellularLocation>
        <location evidence="1">Cell membrane</location>
        <topology evidence="1">Multi-pass membrane protein</topology>
    </subcellularLocation>
</comment>
<dbReference type="SUPFAM" id="SSF103473">
    <property type="entry name" value="MFS general substrate transporter"/>
    <property type="match status" value="1"/>
</dbReference>
<reference evidence="8" key="1">
    <citation type="journal article" date="2019" name="Int. J. Syst. Evol. Microbiol.">
        <title>The Global Catalogue of Microorganisms (GCM) 10K type strain sequencing project: providing services to taxonomists for standard genome sequencing and annotation.</title>
        <authorList>
            <consortium name="The Broad Institute Genomics Platform"/>
            <consortium name="The Broad Institute Genome Sequencing Center for Infectious Disease"/>
            <person name="Wu L."/>
            <person name="Ma J."/>
        </authorList>
    </citation>
    <scope>NUCLEOTIDE SEQUENCE [LARGE SCALE GENOMIC DNA]</scope>
    <source>
        <strain evidence="8">CCUG 56754</strain>
    </source>
</reference>
<keyword evidence="4 6" id="KW-1133">Transmembrane helix</keyword>